<protein>
    <submittedName>
        <fullName evidence="1">Uncharacterized protein</fullName>
    </submittedName>
</protein>
<accession>A0A4Y7IJ30</accession>
<dbReference type="Proteomes" id="UP000316621">
    <property type="component" value="Chromosome 1"/>
</dbReference>
<reference evidence="1 2" key="1">
    <citation type="journal article" date="2018" name="Science">
        <title>The opium poppy genome and morphinan production.</title>
        <authorList>
            <person name="Guo L."/>
            <person name="Winzer T."/>
            <person name="Yang X."/>
            <person name="Li Y."/>
            <person name="Ning Z."/>
            <person name="He Z."/>
            <person name="Teodor R."/>
            <person name="Lu Y."/>
            <person name="Bowser T.A."/>
            <person name="Graham I.A."/>
            <person name="Ye K."/>
        </authorList>
    </citation>
    <scope>NUCLEOTIDE SEQUENCE [LARGE SCALE GENOMIC DNA]</scope>
    <source>
        <strain evidence="2">cv. HN1</strain>
        <tissue evidence="1">Leaves</tissue>
    </source>
</reference>
<name>A0A4Y7IJ30_PAPSO</name>
<organism evidence="1 2">
    <name type="scientific">Papaver somniferum</name>
    <name type="common">Opium poppy</name>
    <dbReference type="NCBI Taxonomy" id="3469"/>
    <lineage>
        <taxon>Eukaryota</taxon>
        <taxon>Viridiplantae</taxon>
        <taxon>Streptophyta</taxon>
        <taxon>Embryophyta</taxon>
        <taxon>Tracheophyta</taxon>
        <taxon>Spermatophyta</taxon>
        <taxon>Magnoliopsida</taxon>
        <taxon>Ranunculales</taxon>
        <taxon>Papaveraceae</taxon>
        <taxon>Papaveroideae</taxon>
        <taxon>Papaver</taxon>
    </lineage>
</organism>
<dbReference type="AlphaFoldDB" id="A0A4Y7IJ30"/>
<dbReference type="EMBL" id="CM010715">
    <property type="protein sequence ID" value="RZC48096.1"/>
    <property type="molecule type" value="Genomic_DNA"/>
</dbReference>
<gene>
    <name evidence="1" type="ORF">C5167_041051</name>
</gene>
<proteinExistence type="predicted"/>
<sequence length="62" mass="6546">MTDGTSDFCKLGCVSSMCSKIIALHKSAGRVSELTEEAAERCNNTCIQFCNKKSGTAVVAAK</sequence>
<evidence type="ECO:0000313" key="1">
    <source>
        <dbReference type="EMBL" id="RZC48096.1"/>
    </source>
</evidence>
<keyword evidence="2" id="KW-1185">Reference proteome</keyword>
<evidence type="ECO:0000313" key="2">
    <source>
        <dbReference type="Proteomes" id="UP000316621"/>
    </source>
</evidence>
<dbReference type="Gramene" id="RZC48096">
    <property type="protein sequence ID" value="RZC48096"/>
    <property type="gene ID" value="C5167_041051"/>
</dbReference>